<dbReference type="InterPro" id="IPR011006">
    <property type="entry name" value="CheY-like_superfamily"/>
</dbReference>
<dbReference type="PRINTS" id="PR00038">
    <property type="entry name" value="HTHLUXR"/>
</dbReference>
<dbReference type="InterPro" id="IPR039420">
    <property type="entry name" value="WalR-like"/>
</dbReference>
<keyword evidence="2" id="KW-0805">Transcription regulation</keyword>
<name>A0A1Y5P7D6_9MICO</name>
<evidence type="ECO:0000256" key="1">
    <source>
        <dbReference type="ARBA" id="ARBA00022553"/>
    </source>
</evidence>
<dbReference type="EMBL" id="FLQR01000006">
    <property type="protein sequence ID" value="SBS72011.1"/>
    <property type="molecule type" value="Genomic_DNA"/>
</dbReference>
<dbReference type="InterPro" id="IPR016032">
    <property type="entry name" value="Sig_transdc_resp-reg_C-effctor"/>
</dbReference>
<evidence type="ECO:0000256" key="2">
    <source>
        <dbReference type="ARBA" id="ARBA00023015"/>
    </source>
</evidence>
<dbReference type="GO" id="GO:0000160">
    <property type="term" value="P:phosphorelay signal transduction system"/>
    <property type="evidence" value="ECO:0007669"/>
    <property type="project" value="InterPro"/>
</dbReference>
<dbReference type="InterPro" id="IPR000792">
    <property type="entry name" value="Tscrpt_reg_LuxR_C"/>
</dbReference>
<sequence>MTSVLVLDDHDLIRRGIADTIDSAPDFHVVAEAASAHQALARTQATSPDLAVLDMRLPDGDGAQVCRSIRSFSPATRCVVICSVDDDAARAAAAEAGAAAFLLKSIRAADLLEALRAVAAGRTLSATLRPRVAPTRMRARKDAVELTTREREILELIGTGLGNREIGRRLGIAEKTVKNYVTGLLRKIQVESRTQAALYAVRRTLS</sequence>
<dbReference type="SUPFAM" id="SSF46894">
    <property type="entry name" value="C-terminal effector domain of the bipartite response regulators"/>
    <property type="match status" value="1"/>
</dbReference>
<feature type="domain" description="HTH luxR-type" evidence="6">
    <location>
        <begin position="139"/>
        <end position="204"/>
    </location>
</feature>
<evidence type="ECO:0000313" key="8">
    <source>
        <dbReference type="EMBL" id="SBS72011.1"/>
    </source>
</evidence>
<dbReference type="PROSITE" id="PS50043">
    <property type="entry name" value="HTH_LUXR_2"/>
    <property type="match status" value="1"/>
</dbReference>
<feature type="domain" description="Response regulatory" evidence="7">
    <location>
        <begin position="3"/>
        <end position="119"/>
    </location>
</feature>
<dbReference type="SUPFAM" id="SSF52172">
    <property type="entry name" value="CheY-like"/>
    <property type="match status" value="1"/>
</dbReference>
<dbReference type="Gene3D" id="3.40.50.2300">
    <property type="match status" value="1"/>
</dbReference>
<proteinExistence type="predicted"/>
<dbReference type="PANTHER" id="PTHR43214">
    <property type="entry name" value="TWO-COMPONENT RESPONSE REGULATOR"/>
    <property type="match status" value="1"/>
</dbReference>
<evidence type="ECO:0000259" key="7">
    <source>
        <dbReference type="PROSITE" id="PS50110"/>
    </source>
</evidence>
<dbReference type="CDD" id="cd17535">
    <property type="entry name" value="REC_NarL-like"/>
    <property type="match status" value="1"/>
</dbReference>
<dbReference type="SMART" id="SM00421">
    <property type="entry name" value="HTH_LUXR"/>
    <property type="match status" value="1"/>
</dbReference>
<dbReference type="SMART" id="SM00448">
    <property type="entry name" value="REC"/>
    <property type="match status" value="1"/>
</dbReference>
<dbReference type="CDD" id="cd06170">
    <property type="entry name" value="LuxR_C_like"/>
    <property type="match status" value="1"/>
</dbReference>
<keyword evidence="1 5" id="KW-0597">Phosphoprotein</keyword>
<evidence type="ECO:0000256" key="5">
    <source>
        <dbReference type="PROSITE-ProRule" id="PRU00169"/>
    </source>
</evidence>
<keyword evidence="4" id="KW-0804">Transcription</keyword>
<accession>A0A1Y5P7D6</accession>
<dbReference type="AlphaFoldDB" id="A0A1Y5P7D6"/>
<dbReference type="PROSITE" id="PS50110">
    <property type="entry name" value="RESPONSE_REGULATORY"/>
    <property type="match status" value="1"/>
</dbReference>
<dbReference type="GO" id="GO:0003677">
    <property type="term" value="F:DNA binding"/>
    <property type="evidence" value="ECO:0007669"/>
    <property type="project" value="UniProtKB-KW"/>
</dbReference>
<dbReference type="GO" id="GO:0006355">
    <property type="term" value="P:regulation of DNA-templated transcription"/>
    <property type="evidence" value="ECO:0007669"/>
    <property type="project" value="InterPro"/>
</dbReference>
<evidence type="ECO:0000259" key="6">
    <source>
        <dbReference type="PROSITE" id="PS50043"/>
    </source>
</evidence>
<feature type="modified residue" description="4-aspartylphosphate" evidence="5">
    <location>
        <position position="54"/>
    </location>
</feature>
<evidence type="ECO:0000256" key="4">
    <source>
        <dbReference type="ARBA" id="ARBA00023163"/>
    </source>
</evidence>
<gene>
    <name evidence="8" type="primary">devR</name>
    <name evidence="8" type="ORF">MIPYR_20351</name>
</gene>
<organism evidence="8">
    <name type="scientific">uncultured Microbacterium sp</name>
    <dbReference type="NCBI Taxonomy" id="191216"/>
    <lineage>
        <taxon>Bacteria</taxon>
        <taxon>Bacillati</taxon>
        <taxon>Actinomycetota</taxon>
        <taxon>Actinomycetes</taxon>
        <taxon>Micrococcales</taxon>
        <taxon>Microbacteriaceae</taxon>
        <taxon>Microbacterium</taxon>
        <taxon>environmental samples</taxon>
    </lineage>
</organism>
<dbReference type="RefSeq" id="WP_295575142.1">
    <property type="nucleotide sequence ID" value="NZ_FLQR01000006.1"/>
</dbReference>
<dbReference type="Pfam" id="PF00072">
    <property type="entry name" value="Response_reg"/>
    <property type="match status" value="1"/>
</dbReference>
<evidence type="ECO:0000256" key="3">
    <source>
        <dbReference type="ARBA" id="ARBA00023125"/>
    </source>
</evidence>
<dbReference type="InterPro" id="IPR058245">
    <property type="entry name" value="NreC/VraR/RcsB-like_REC"/>
</dbReference>
<dbReference type="PANTHER" id="PTHR43214:SF24">
    <property type="entry name" value="TRANSCRIPTIONAL REGULATORY PROTEIN NARL-RELATED"/>
    <property type="match status" value="1"/>
</dbReference>
<keyword evidence="3" id="KW-0238">DNA-binding</keyword>
<protein>
    <submittedName>
        <fullName evidence="8">Transcriptional regulatory protein DevR (DosR)</fullName>
    </submittedName>
</protein>
<reference evidence="8" key="1">
    <citation type="submission" date="2016-03" db="EMBL/GenBank/DDBJ databases">
        <authorList>
            <person name="Ploux O."/>
        </authorList>
    </citation>
    <scope>NUCLEOTIDE SEQUENCE</scope>
    <source>
        <strain evidence="8">UC1</strain>
    </source>
</reference>
<dbReference type="InterPro" id="IPR001789">
    <property type="entry name" value="Sig_transdc_resp-reg_receiver"/>
</dbReference>
<dbReference type="Pfam" id="PF00196">
    <property type="entry name" value="GerE"/>
    <property type="match status" value="1"/>
</dbReference>